<feature type="transmembrane region" description="Helical" evidence="1">
    <location>
        <begin position="78"/>
        <end position="96"/>
    </location>
</feature>
<dbReference type="EMBL" id="JACCBK010000001">
    <property type="protein sequence ID" value="NYD85660.1"/>
    <property type="molecule type" value="Genomic_DNA"/>
</dbReference>
<evidence type="ECO:0000313" key="2">
    <source>
        <dbReference type="EMBL" id="GIG31332.1"/>
    </source>
</evidence>
<dbReference type="Proteomes" id="UP000577956">
    <property type="component" value="Unassembled WGS sequence"/>
</dbReference>
<keyword evidence="1" id="KW-0472">Membrane</keyword>
<evidence type="ECO:0000313" key="5">
    <source>
        <dbReference type="Proteomes" id="UP000618382"/>
    </source>
</evidence>
<gene>
    <name evidence="3" type="ORF">BKA21_001209</name>
    <name evidence="2" type="ORF">Col01nite_04910</name>
</gene>
<comment type="caution">
    <text evidence="3">The sequence shown here is derived from an EMBL/GenBank/DDBJ whole genome shotgun (WGS) entry which is preliminary data.</text>
</comment>
<feature type="transmembrane region" description="Helical" evidence="1">
    <location>
        <begin position="128"/>
        <end position="147"/>
    </location>
</feature>
<reference evidence="2 5" key="2">
    <citation type="submission" date="2021-01" db="EMBL/GenBank/DDBJ databases">
        <title>Whole genome shotgun sequence of Cellulomonas oligotrophica NBRC 109435.</title>
        <authorList>
            <person name="Komaki H."/>
            <person name="Tamura T."/>
        </authorList>
    </citation>
    <scope>NUCLEOTIDE SEQUENCE [LARGE SCALE GENOMIC DNA]</scope>
    <source>
        <strain evidence="2 5">NBRC 109435</strain>
    </source>
</reference>
<reference evidence="3 4" key="1">
    <citation type="submission" date="2020-07" db="EMBL/GenBank/DDBJ databases">
        <title>Sequencing the genomes of 1000 actinobacteria strains.</title>
        <authorList>
            <person name="Klenk H.-P."/>
        </authorList>
    </citation>
    <scope>NUCLEOTIDE SEQUENCE [LARGE SCALE GENOMIC DNA]</scope>
    <source>
        <strain evidence="3 4">DSM 24482</strain>
    </source>
</reference>
<feature type="transmembrane region" description="Helical" evidence="1">
    <location>
        <begin position="159"/>
        <end position="179"/>
    </location>
</feature>
<proteinExistence type="predicted"/>
<keyword evidence="1" id="KW-1133">Transmembrane helix</keyword>
<keyword evidence="1" id="KW-0812">Transmembrane</keyword>
<organism evidence="3 4">
    <name type="scientific">Cellulomonas oligotrophica</name>
    <dbReference type="NCBI Taxonomy" id="931536"/>
    <lineage>
        <taxon>Bacteria</taxon>
        <taxon>Bacillati</taxon>
        <taxon>Actinomycetota</taxon>
        <taxon>Actinomycetes</taxon>
        <taxon>Micrococcales</taxon>
        <taxon>Cellulomonadaceae</taxon>
        <taxon>Cellulomonas</taxon>
    </lineage>
</organism>
<dbReference type="RefSeq" id="WP_140457431.1">
    <property type="nucleotide sequence ID" value="NZ_BAABFI010000014.1"/>
</dbReference>
<evidence type="ECO:0000313" key="4">
    <source>
        <dbReference type="Proteomes" id="UP000577956"/>
    </source>
</evidence>
<name>A0A7Y9FE72_9CELL</name>
<evidence type="ECO:0000256" key="1">
    <source>
        <dbReference type="SAM" id="Phobius"/>
    </source>
</evidence>
<protein>
    <submittedName>
        <fullName evidence="3">Uncharacterized protein</fullName>
    </submittedName>
</protein>
<feature type="transmembrane region" description="Helical" evidence="1">
    <location>
        <begin position="49"/>
        <end position="66"/>
    </location>
</feature>
<dbReference type="EMBL" id="BONN01000001">
    <property type="protein sequence ID" value="GIG31332.1"/>
    <property type="molecule type" value="Genomic_DNA"/>
</dbReference>
<dbReference type="AlphaFoldDB" id="A0A7Y9FE72"/>
<feature type="transmembrane region" description="Helical" evidence="1">
    <location>
        <begin position="102"/>
        <end position="121"/>
    </location>
</feature>
<keyword evidence="5" id="KW-1185">Reference proteome</keyword>
<accession>A0A7Y9FE72</accession>
<dbReference type="Proteomes" id="UP000618382">
    <property type="component" value="Unassembled WGS sequence"/>
</dbReference>
<evidence type="ECO:0000313" key="3">
    <source>
        <dbReference type="EMBL" id="NYD85660.1"/>
    </source>
</evidence>
<sequence length="191" mass="19833">MTSLPDFVDDVRRRERAARHTDSLVLTVHAAALAALTVDRALGDPGFRWWSIALPAIVYGLLWVVVRGRERATGMGGGRDGFGAAAVIALALALFFPLSFIGVTMAGVGTFLGIGLVAIGLRRKSPLLWAPGAALVALCPLVALYTIDNHVAFLGPAPGAVVLGLLTAVLAACAVRAYVVERRVLVGAPAA</sequence>